<dbReference type="AlphaFoldDB" id="A0A820IES9"/>
<sequence length="83" mass="9870">MQYYPQPNSLTVLSTVKKRFFTTFFNLFSYLRLSPFKRDRISISANTIETSKIIHIDRNEENKIKNVVKNRFFTVDNTVNEFG</sequence>
<organism evidence="1 2">
    <name type="scientific">Rotaria sordida</name>
    <dbReference type="NCBI Taxonomy" id="392033"/>
    <lineage>
        <taxon>Eukaryota</taxon>
        <taxon>Metazoa</taxon>
        <taxon>Spiralia</taxon>
        <taxon>Gnathifera</taxon>
        <taxon>Rotifera</taxon>
        <taxon>Eurotatoria</taxon>
        <taxon>Bdelloidea</taxon>
        <taxon>Philodinida</taxon>
        <taxon>Philodinidae</taxon>
        <taxon>Rotaria</taxon>
    </lineage>
</organism>
<evidence type="ECO:0000313" key="2">
    <source>
        <dbReference type="Proteomes" id="UP000663874"/>
    </source>
</evidence>
<gene>
    <name evidence="1" type="ORF">FNK824_LOCUS40808</name>
</gene>
<accession>A0A820IES9</accession>
<proteinExistence type="predicted"/>
<reference evidence="1" key="1">
    <citation type="submission" date="2021-02" db="EMBL/GenBank/DDBJ databases">
        <authorList>
            <person name="Nowell W R."/>
        </authorList>
    </citation>
    <scope>NUCLEOTIDE SEQUENCE</scope>
</reference>
<protein>
    <submittedName>
        <fullName evidence="1">Uncharacterized protein</fullName>
    </submittedName>
</protein>
<evidence type="ECO:0000313" key="1">
    <source>
        <dbReference type="EMBL" id="CAF4305730.1"/>
    </source>
</evidence>
<comment type="caution">
    <text evidence="1">The sequence shown here is derived from an EMBL/GenBank/DDBJ whole genome shotgun (WGS) entry which is preliminary data.</text>
</comment>
<name>A0A820IES9_9BILA</name>
<dbReference type="Proteomes" id="UP000663874">
    <property type="component" value="Unassembled WGS sequence"/>
</dbReference>
<dbReference type="EMBL" id="CAJOBE010034896">
    <property type="protein sequence ID" value="CAF4305730.1"/>
    <property type="molecule type" value="Genomic_DNA"/>
</dbReference>